<gene>
    <name evidence="1" type="ORF">SFRICE_011183</name>
</gene>
<dbReference type="AlphaFoldDB" id="A0A2H1X132"/>
<sequence length="59" mass="6772">MQPHPYQSSVPVLSATCKYEMREYVCVRVWGSACVHLTLNRERRTACAHRCGKDINAFT</sequence>
<evidence type="ECO:0000313" key="1">
    <source>
        <dbReference type="EMBL" id="SOQ59055.1"/>
    </source>
</evidence>
<reference evidence="1" key="1">
    <citation type="submission" date="2016-07" db="EMBL/GenBank/DDBJ databases">
        <authorList>
            <person name="Bretaudeau A."/>
        </authorList>
    </citation>
    <scope>NUCLEOTIDE SEQUENCE</scope>
    <source>
        <strain evidence="1">Rice</strain>
        <tissue evidence="1">Whole body</tissue>
    </source>
</reference>
<proteinExistence type="predicted"/>
<organism evidence="1">
    <name type="scientific">Spodoptera frugiperda</name>
    <name type="common">Fall armyworm</name>
    <dbReference type="NCBI Taxonomy" id="7108"/>
    <lineage>
        <taxon>Eukaryota</taxon>
        <taxon>Metazoa</taxon>
        <taxon>Ecdysozoa</taxon>
        <taxon>Arthropoda</taxon>
        <taxon>Hexapoda</taxon>
        <taxon>Insecta</taxon>
        <taxon>Pterygota</taxon>
        <taxon>Neoptera</taxon>
        <taxon>Endopterygota</taxon>
        <taxon>Lepidoptera</taxon>
        <taxon>Glossata</taxon>
        <taxon>Ditrysia</taxon>
        <taxon>Noctuoidea</taxon>
        <taxon>Noctuidae</taxon>
        <taxon>Amphipyrinae</taxon>
        <taxon>Spodoptera</taxon>
    </lineage>
</organism>
<dbReference type="EMBL" id="ODYU01012633">
    <property type="protein sequence ID" value="SOQ59055.1"/>
    <property type="molecule type" value="Genomic_DNA"/>
</dbReference>
<name>A0A2H1X132_SPOFR</name>
<accession>A0A2H1X132</accession>
<protein>
    <submittedName>
        <fullName evidence="1">SFRICE_011183</fullName>
    </submittedName>
</protein>